<name>A0ABV9MIP6_9MICC</name>
<evidence type="ECO:0000313" key="6">
    <source>
        <dbReference type="EMBL" id="MFC4715726.1"/>
    </source>
</evidence>
<evidence type="ECO:0000256" key="1">
    <source>
        <dbReference type="ARBA" id="ARBA00023015"/>
    </source>
</evidence>
<dbReference type="Proteomes" id="UP001595884">
    <property type="component" value="Unassembled WGS sequence"/>
</dbReference>
<dbReference type="Gene3D" id="1.10.10.10">
    <property type="entry name" value="Winged helix-like DNA-binding domain superfamily/Winged helix DNA-binding domain"/>
    <property type="match status" value="1"/>
</dbReference>
<dbReference type="Pfam" id="PF00196">
    <property type="entry name" value="GerE"/>
    <property type="match status" value="1"/>
</dbReference>
<accession>A0ABV9MIP6</accession>
<dbReference type="PANTHER" id="PTHR44688:SF16">
    <property type="entry name" value="DNA-BINDING TRANSCRIPTIONAL ACTIVATOR DEVR_DOSR"/>
    <property type="match status" value="1"/>
</dbReference>
<sequence>MAIDVIERHHFGVAHECDLGECRSIRDLALYSARLNLDLVPEAQEALTFSRNSGPAHRRTFENGHSELNVQQWYLDIRAGRLPKVSFIDDSTEGILTCLRDARWCDESARVIGVLCVAYNWMQEGKLAGSSRLLRWALDAFERSEFFLRDERSSLWLPHTVFLLSYLSLCHQDWRSMNRVDAVLSRSEHKDVTAIGYAMFFQILRKIARGEVKDGTRRFTDLAASGKFVFPEHFGINNAGFQMLLVAMGGLDQGEVKVPEKVEDAVKFGAKNRWSQIYIRHLYRAFKNPDGKLAAELTEHLDQLLAQGSVFPALQVTALCVSLGHPVSREHMRSLADTVATEYALKIELLNEALWSNDEKAIVDLSCALASSGLYFHAALPLQRIDKGKTVFRRQLQRSITSLVTAPADLRQDRSAQPERTESANKNNNWCAPLTSRERSVAVMAARGLRNSELAEHFGISVRTIEGHLYQVQVKLNLRNRKELRELVNTEPRGKSK</sequence>
<dbReference type="SUPFAM" id="SSF46894">
    <property type="entry name" value="C-terminal effector domain of the bipartite response regulators"/>
    <property type="match status" value="1"/>
</dbReference>
<dbReference type="PROSITE" id="PS50043">
    <property type="entry name" value="HTH_LUXR_2"/>
    <property type="match status" value="1"/>
</dbReference>
<protein>
    <submittedName>
        <fullName evidence="6">LuxR C-terminal-related transcriptional regulator</fullName>
    </submittedName>
</protein>
<proteinExistence type="predicted"/>
<feature type="compositionally biased region" description="Basic and acidic residues" evidence="4">
    <location>
        <begin position="410"/>
        <end position="423"/>
    </location>
</feature>
<gene>
    <name evidence="6" type="ORF">ACFO7V_06190</name>
</gene>
<dbReference type="CDD" id="cd06170">
    <property type="entry name" value="LuxR_C_like"/>
    <property type="match status" value="1"/>
</dbReference>
<dbReference type="InterPro" id="IPR000792">
    <property type="entry name" value="Tscrpt_reg_LuxR_C"/>
</dbReference>
<dbReference type="RefSeq" id="WP_346060266.1">
    <property type="nucleotide sequence ID" value="NZ_BAAAVQ010000076.1"/>
</dbReference>
<dbReference type="SMART" id="SM00421">
    <property type="entry name" value="HTH_LUXR"/>
    <property type="match status" value="1"/>
</dbReference>
<evidence type="ECO:0000313" key="7">
    <source>
        <dbReference type="Proteomes" id="UP001595884"/>
    </source>
</evidence>
<comment type="caution">
    <text evidence="6">The sequence shown here is derived from an EMBL/GenBank/DDBJ whole genome shotgun (WGS) entry which is preliminary data.</text>
</comment>
<keyword evidence="7" id="KW-1185">Reference proteome</keyword>
<evidence type="ECO:0000256" key="3">
    <source>
        <dbReference type="ARBA" id="ARBA00023163"/>
    </source>
</evidence>
<dbReference type="InterPro" id="IPR016032">
    <property type="entry name" value="Sig_transdc_resp-reg_C-effctor"/>
</dbReference>
<dbReference type="PANTHER" id="PTHR44688">
    <property type="entry name" value="DNA-BINDING TRANSCRIPTIONAL ACTIVATOR DEVR_DOSR"/>
    <property type="match status" value="1"/>
</dbReference>
<evidence type="ECO:0000256" key="2">
    <source>
        <dbReference type="ARBA" id="ARBA00023125"/>
    </source>
</evidence>
<feature type="domain" description="HTH luxR-type" evidence="5">
    <location>
        <begin position="427"/>
        <end position="492"/>
    </location>
</feature>
<keyword evidence="1" id="KW-0805">Transcription regulation</keyword>
<evidence type="ECO:0000256" key="4">
    <source>
        <dbReference type="SAM" id="MobiDB-lite"/>
    </source>
</evidence>
<keyword evidence="2" id="KW-0238">DNA-binding</keyword>
<organism evidence="6 7">
    <name type="scientific">Glutamicibacter bergerei</name>
    <dbReference type="NCBI Taxonomy" id="256702"/>
    <lineage>
        <taxon>Bacteria</taxon>
        <taxon>Bacillati</taxon>
        <taxon>Actinomycetota</taxon>
        <taxon>Actinomycetes</taxon>
        <taxon>Micrococcales</taxon>
        <taxon>Micrococcaceae</taxon>
        <taxon>Glutamicibacter</taxon>
    </lineage>
</organism>
<evidence type="ECO:0000259" key="5">
    <source>
        <dbReference type="PROSITE" id="PS50043"/>
    </source>
</evidence>
<dbReference type="InterPro" id="IPR036388">
    <property type="entry name" value="WH-like_DNA-bd_sf"/>
</dbReference>
<reference evidence="7" key="1">
    <citation type="journal article" date="2019" name="Int. J. Syst. Evol. Microbiol.">
        <title>The Global Catalogue of Microorganisms (GCM) 10K type strain sequencing project: providing services to taxonomists for standard genome sequencing and annotation.</title>
        <authorList>
            <consortium name="The Broad Institute Genomics Platform"/>
            <consortium name="The Broad Institute Genome Sequencing Center for Infectious Disease"/>
            <person name="Wu L."/>
            <person name="Ma J."/>
        </authorList>
    </citation>
    <scope>NUCLEOTIDE SEQUENCE [LARGE SCALE GENOMIC DNA]</scope>
    <source>
        <strain evidence="7">CGMCC 1.12849</strain>
    </source>
</reference>
<feature type="region of interest" description="Disordered" evidence="4">
    <location>
        <begin position="409"/>
        <end position="431"/>
    </location>
</feature>
<keyword evidence="3" id="KW-0804">Transcription</keyword>
<dbReference type="PRINTS" id="PR00038">
    <property type="entry name" value="HTHLUXR"/>
</dbReference>
<dbReference type="EMBL" id="JBHSHE010000022">
    <property type="protein sequence ID" value="MFC4715726.1"/>
    <property type="molecule type" value="Genomic_DNA"/>
</dbReference>